<dbReference type="PANTHER" id="PTHR43884:SF20">
    <property type="entry name" value="ACYL-COA DEHYDROGENASE FADE28"/>
    <property type="match status" value="1"/>
</dbReference>
<dbReference type="PANTHER" id="PTHR43884">
    <property type="entry name" value="ACYL-COA DEHYDROGENASE"/>
    <property type="match status" value="1"/>
</dbReference>
<keyword evidence="3" id="KW-0560">Oxidoreductase</keyword>
<dbReference type="SUPFAM" id="SSF56645">
    <property type="entry name" value="Acyl-CoA dehydrogenase NM domain-like"/>
    <property type="match status" value="1"/>
</dbReference>
<evidence type="ECO:0000259" key="4">
    <source>
        <dbReference type="Pfam" id="PF02770"/>
    </source>
</evidence>
<dbReference type="Gene3D" id="2.40.110.10">
    <property type="entry name" value="Butyryl-CoA Dehydrogenase, subunit A, domain 2"/>
    <property type="match status" value="1"/>
</dbReference>
<protein>
    <recommendedName>
        <fullName evidence="7">Acyl-CoA dehydrogenase/oxidase N-terminal domain-containing protein</fullName>
    </recommendedName>
</protein>
<dbReference type="GO" id="GO:0050660">
    <property type="term" value="F:flavin adenine dinucleotide binding"/>
    <property type="evidence" value="ECO:0007669"/>
    <property type="project" value="InterPro"/>
</dbReference>
<keyword evidence="1" id="KW-0285">Flavoprotein</keyword>
<accession>A0A381X2M2</accession>
<proteinExistence type="predicted"/>
<sequence>MDLGLNEAQQMLKNSAQEFLEAECPDTYVREMEEDENGYTTEMWQKLAEQGWLGLIIPEKYGGVELEFQDLTILLEEMGRFMLPGPYFSNVVLGGMSIMDSGTEEQKQEYLPRIAEGQIIVTLALNEPSGRWDPEGIELTATEAGGKYALNGTKLFVPNAHISDYIVVVARTGDGKDDIS</sequence>
<dbReference type="AlphaFoldDB" id="A0A381X2M2"/>
<evidence type="ECO:0000259" key="5">
    <source>
        <dbReference type="Pfam" id="PF02771"/>
    </source>
</evidence>
<evidence type="ECO:0000256" key="3">
    <source>
        <dbReference type="ARBA" id="ARBA00023002"/>
    </source>
</evidence>
<dbReference type="InterPro" id="IPR009100">
    <property type="entry name" value="AcylCoA_DH/oxidase_NM_dom_sf"/>
</dbReference>
<dbReference type="InterPro" id="IPR046373">
    <property type="entry name" value="Acyl-CoA_Oxase/DH_mid-dom_sf"/>
</dbReference>
<dbReference type="GO" id="GO:0003995">
    <property type="term" value="F:acyl-CoA dehydrogenase activity"/>
    <property type="evidence" value="ECO:0007669"/>
    <property type="project" value="TreeGrafter"/>
</dbReference>
<evidence type="ECO:0000256" key="2">
    <source>
        <dbReference type="ARBA" id="ARBA00022827"/>
    </source>
</evidence>
<feature type="domain" description="Acyl-CoA dehydrogenase/oxidase N-terminal" evidence="5">
    <location>
        <begin position="6"/>
        <end position="118"/>
    </location>
</feature>
<gene>
    <name evidence="6" type="ORF">METZ01_LOCUS111686</name>
</gene>
<dbReference type="Gene3D" id="1.10.540.10">
    <property type="entry name" value="Acyl-CoA dehydrogenase/oxidase, N-terminal domain"/>
    <property type="match status" value="1"/>
</dbReference>
<name>A0A381X2M2_9ZZZZ</name>
<dbReference type="InterPro" id="IPR013786">
    <property type="entry name" value="AcylCoA_DH/ox_N"/>
</dbReference>
<feature type="domain" description="Acyl-CoA oxidase/dehydrogenase middle" evidence="4">
    <location>
        <begin position="123"/>
        <end position="177"/>
    </location>
</feature>
<feature type="non-terminal residue" evidence="6">
    <location>
        <position position="180"/>
    </location>
</feature>
<keyword evidence="2" id="KW-0274">FAD</keyword>
<dbReference type="InterPro" id="IPR006091">
    <property type="entry name" value="Acyl-CoA_Oxase/DH_mid-dom"/>
</dbReference>
<organism evidence="6">
    <name type="scientific">marine metagenome</name>
    <dbReference type="NCBI Taxonomy" id="408172"/>
    <lineage>
        <taxon>unclassified sequences</taxon>
        <taxon>metagenomes</taxon>
        <taxon>ecological metagenomes</taxon>
    </lineage>
</organism>
<dbReference type="InterPro" id="IPR037069">
    <property type="entry name" value="AcylCoA_DH/ox_N_sf"/>
</dbReference>
<dbReference type="Pfam" id="PF02770">
    <property type="entry name" value="Acyl-CoA_dh_M"/>
    <property type="match status" value="1"/>
</dbReference>
<evidence type="ECO:0008006" key="7">
    <source>
        <dbReference type="Google" id="ProtNLM"/>
    </source>
</evidence>
<dbReference type="Pfam" id="PF02771">
    <property type="entry name" value="Acyl-CoA_dh_N"/>
    <property type="match status" value="1"/>
</dbReference>
<evidence type="ECO:0000313" key="6">
    <source>
        <dbReference type="EMBL" id="SVA58832.1"/>
    </source>
</evidence>
<evidence type="ECO:0000256" key="1">
    <source>
        <dbReference type="ARBA" id="ARBA00022630"/>
    </source>
</evidence>
<dbReference type="EMBL" id="UINC01013651">
    <property type="protein sequence ID" value="SVA58832.1"/>
    <property type="molecule type" value="Genomic_DNA"/>
</dbReference>
<reference evidence="6" key="1">
    <citation type="submission" date="2018-05" db="EMBL/GenBank/DDBJ databases">
        <authorList>
            <person name="Lanie J.A."/>
            <person name="Ng W.-L."/>
            <person name="Kazmierczak K.M."/>
            <person name="Andrzejewski T.M."/>
            <person name="Davidsen T.M."/>
            <person name="Wayne K.J."/>
            <person name="Tettelin H."/>
            <person name="Glass J.I."/>
            <person name="Rusch D."/>
            <person name="Podicherti R."/>
            <person name="Tsui H.-C.T."/>
            <person name="Winkler M.E."/>
        </authorList>
    </citation>
    <scope>NUCLEOTIDE SEQUENCE</scope>
</reference>